<dbReference type="Gene3D" id="1.25.40.390">
    <property type="match status" value="1"/>
</dbReference>
<feature type="domain" description="SusD-like N-terminal" evidence="8">
    <location>
        <begin position="48"/>
        <end position="233"/>
    </location>
</feature>
<gene>
    <name evidence="9" type="ORF">NF867_07515</name>
</gene>
<comment type="similarity">
    <text evidence="2">Belongs to the SusD family.</text>
</comment>
<dbReference type="PROSITE" id="PS51257">
    <property type="entry name" value="PROKAR_LIPOPROTEIN"/>
    <property type="match status" value="1"/>
</dbReference>
<evidence type="ECO:0000313" key="9">
    <source>
        <dbReference type="EMBL" id="MCO4292705.1"/>
    </source>
</evidence>
<keyword evidence="5" id="KW-0998">Cell outer membrane</keyword>
<dbReference type="EMBL" id="JAMWYS010000027">
    <property type="protein sequence ID" value="MCO4292705.1"/>
    <property type="molecule type" value="Genomic_DNA"/>
</dbReference>
<dbReference type="GO" id="GO:0009279">
    <property type="term" value="C:cell outer membrane"/>
    <property type="evidence" value="ECO:0007669"/>
    <property type="project" value="UniProtKB-SubCell"/>
</dbReference>
<evidence type="ECO:0000256" key="4">
    <source>
        <dbReference type="ARBA" id="ARBA00023136"/>
    </source>
</evidence>
<evidence type="ECO:0000256" key="6">
    <source>
        <dbReference type="SAM" id="SignalP"/>
    </source>
</evidence>
<dbReference type="Proteomes" id="UP001155182">
    <property type="component" value="Unassembled WGS sequence"/>
</dbReference>
<feature type="chain" id="PRO_5040804981" evidence="6">
    <location>
        <begin position="24"/>
        <end position="510"/>
    </location>
</feature>
<keyword evidence="10" id="KW-1185">Reference proteome</keyword>
<feature type="domain" description="RagB/SusD" evidence="7">
    <location>
        <begin position="360"/>
        <end position="509"/>
    </location>
</feature>
<evidence type="ECO:0000256" key="3">
    <source>
        <dbReference type="ARBA" id="ARBA00022729"/>
    </source>
</evidence>
<dbReference type="InterPro" id="IPR033985">
    <property type="entry name" value="SusD-like_N"/>
</dbReference>
<organism evidence="9 10">
    <name type="scientific">Solitalea agri</name>
    <dbReference type="NCBI Taxonomy" id="2953739"/>
    <lineage>
        <taxon>Bacteria</taxon>
        <taxon>Pseudomonadati</taxon>
        <taxon>Bacteroidota</taxon>
        <taxon>Sphingobacteriia</taxon>
        <taxon>Sphingobacteriales</taxon>
        <taxon>Sphingobacteriaceae</taxon>
        <taxon>Solitalea</taxon>
    </lineage>
</organism>
<sequence length="510" mass="56716">MKTKNIKTFLLAGLVLLSSSACEKNFEPSTAISDESALTNAGDIETATIGTYAVLRGSKYVRSYHFLTEYQSDEIAQGQNSSDDLSRCYRYTHVKNGSHLTNFWQQAYKVAFAANKIIGAIPDNANGEMKRLKGENLFLRAMVHFNLVRIYGRPYTQNNGNNPGVPILKDGLTEEQANTISRSSVAQVYDFVINDLLSASALMEEGERTSGTVKANYFATSYAANALLSRVYLYKGDNTKAIEFADKVINSGKYELLQGNAFKDYFKIAPESNKETIFAIRFTKAEDESWGAIGSMYYSGNPENISQPAAQGVGEGYAEVYASQSLVDEYAKNPSDLRSSFIAPYTISGVLQLNSKLSPKTPMYYVTKYSLQEGKTNLSSPVYLRLAEMFLIRAEANAKLGNTQLALNDLNVIRNRAGIPALTTADVSVDKTILDLVLNERRLELAFECHRAYDLFRNDKPMKRNYPGTHSLNNTPNTNITQTIQPTDARVIFFLPEVEVNKNPNLVQNQ</sequence>
<dbReference type="InterPro" id="IPR012944">
    <property type="entry name" value="SusD_RagB_dom"/>
</dbReference>
<evidence type="ECO:0000256" key="5">
    <source>
        <dbReference type="ARBA" id="ARBA00023237"/>
    </source>
</evidence>
<keyword evidence="4" id="KW-0472">Membrane</keyword>
<evidence type="ECO:0000259" key="7">
    <source>
        <dbReference type="Pfam" id="PF07980"/>
    </source>
</evidence>
<evidence type="ECO:0000313" key="10">
    <source>
        <dbReference type="Proteomes" id="UP001155182"/>
    </source>
</evidence>
<comment type="caution">
    <text evidence="9">The sequence shown here is derived from an EMBL/GenBank/DDBJ whole genome shotgun (WGS) entry which is preliminary data.</text>
</comment>
<accession>A0A9X2JDA8</accession>
<dbReference type="Pfam" id="PF07980">
    <property type="entry name" value="SusD_RagB"/>
    <property type="match status" value="1"/>
</dbReference>
<dbReference type="SUPFAM" id="SSF48452">
    <property type="entry name" value="TPR-like"/>
    <property type="match status" value="1"/>
</dbReference>
<protein>
    <submittedName>
        <fullName evidence="9">RagB/SusD family nutrient uptake outer membrane protein</fullName>
    </submittedName>
</protein>
<proteinExistence type="inferred from homology"/>
<keyword evidence="3 6" id="KW-0732">Signal</keyword>
<dbReference type="AlphaFoldDB" id="A0A9X2JDA8"/>
<evidence type="ECO:0000259" key="8">
    <source>
        <dbReference type="Pfam" id="PF14322"/>
    </source>
</evidence>
<dbReference type="RefSeq" id="WP_252587198.1">
    <property type="nucleotide sequence ID" value="NZ_JAMWYS010000027.1"/>
</dbReference>
<dbReference type="InterPro" id="IPR011990">
    <property type="entry name" value="TPR-like_helical_dom_sf"/>
</dbReference>
<reference evidence="9" key="1">
    <citation type="submission" date="2022-06" db="EMBL/GenBank/DDBJ databases">
        <title>Solitalea sp. MAHUQ-68 isolated from rhizospheric soil.</title>
        <authorList>
            <person name="Huq M.A."/>
        </authorList>
    </citation>
    <scope>NUCLEOTIDE SEQUENCE</scope>
    <source>
        <strain evidence="9">MAHUQ-68</strain>
    </source>
</reference>
<feature type="signal peptide" evidence="6">
    <location>
        <begin position="1"/>
        <end position="23"/>
    </location>
</feature>
<evidence type="ECO:0000256" key="1">
    <source>
        <dbReference type="ARBA" id="ARBA00004442"/>
    </source>
</evidence>
<dbReference type="CDD" id="cd08977">
    <property type="entry name" value="SusD"/>
    <property type="match status" value="1"/>
</dbReference>
<dbReference type="Pfam" id="PF14322">
    <property type="entry name" value="SusD-like_3"/>
    <property type="match status" value="1"/>
</dbReference>
<comment type="subcellular location">
    <subcellularLocation>
        <location evidence="1">Cell outer membrane</location>
    </subcellularLocation>
</comment>
<name>A0A9X2JDA8_9SPHI</name>
<evidence type="ECO:0000256" key="2">
    <source>
        <dbReference type="ARBA" id="ARBA00006275"/>
    </source>
</evidence>